<dbReference type="InterPro" id="IPR001296">
    <property type="entry name" value="Glyco_trans_1"/>
</dbReference>
<dbReference type="GO" id="GO:0016757">
    <property type="term" value="F:glycosyltransferase activity"/>
    <property type="evidence" value="ECO:0007669"/>
    <property type="project" value="UniProtKB-KW"/>
</dbReference>
<organism evidence="4 5">
    <name type="scientific">Pleodorina starrii</name>
    <dbReference type="NCBI Taxonomy" id="330485"/>
    <lineage>
        <taxon>Eukaryota</taxon>
        <taxon>Viridiplantae</taxon>
        <taxon>Chlorophyta</taxon>
        <taxon>core chlorophytes</taxon>
        <taxon>Chlorophyceae</taxon>
        <taxon>CS clade</taxon>
        <taxon>Chlamydomonadales</taxon>
        <taxon>Volvocaceae</taxon>
        <taxon>Pleodorina</taxon>
    </lineage>
</organism>
<evidence type="ECO:0000256" key="1">
    <source>
        <dbReference type="ARBA" id="ARBA00022676"/>
    </source>
</evidence>
<keyword evidence="5" id="KW-1185">Reference proteome</keyword>
<evidence type="ECO:0008006" key="6">
    <source>
        <dbReference type="Google" id="ProtNLM"/>
    </source>
</evidence>
<dbReference type="SUPFAM" id="SSF53756">
    <property type="entry name" value="UDP-Glycosyltransferase/glycogen phosphorylase"/>
    <property type="match status" value="1"/>
</dbReference>
<dbReference type="InterPro" id="IPR029455">
    <property type="entry name" value="GHL15"/>
</dbReference>
<dbReference type="Pfam" id="PF00534">
    <property type="entry name" value="Glycos_transf_1"/>
    <property type="match status" value="1"/>
</dbReference>
<gene>
    <name evidence="4" type="primary">PLESTB003614</name>
    <name evidence="4" type="ORF">PLESTB_001905400</name>
</gene>
<evidence type="ECO:0000259" key="2">
    <source>
        <dbReference type="Pfam" id="PF00534"/>
    </source>
</evidence>
<keyword evidence="1" id="KW-0808">Transferase</keyword>
<dbReference type="PANTHER" id="PTHR12526:SF608">
    <property type="entry name" value="PELF"/>
    <property type="match status" value="1"/>
</dbReference>
<reference evidence="4 5" key="1">
    <citation type="journal article" date="2023" name="Commun. Biol.">
        <title>Reorganization of the ancestral sex-determining regions during the evolution of trioecy in Pleodorina starrii.</title>
        <authorList>
            <person name="Takahashi K."/>
            <person name="Suzuki S."/>
            <person name="Kawai-Toyooka H."/>
            <person name="Yamamoto K."/>
            <person name="Hamaji T."/>
            <person name="Ootsuki R."/>
            <person name="Yamaguchi H."/>
            <person name="Kawachi M."/>
            <person name="Higashiyama T."/>
            <person name="Nozaki H."/>
        </authorList>
    </citation>
    <scope>NUCLEOTIDE SEQUENCE [LARGE SCALE GENOMIC DNA]</scope>
    <source>
        <strain evidence="4 5">NIES-4479</strain>
    </source>
</reference>
<dbReference type="Pfam" id="PF11997">
    <property type="entry name" value="DUF3492"/>
    <property type="match status" value="1"/>
</dbReference>
<name>A0A9W6FBC6_9CHLO</name>
<dbReference type="PANTHER" id="PTHR12526">
    <property type="entry name" value="GLYCOSYLTRANSFERASE"/>
    <property type="match status" value="1"/>
</dbReference>
<accession>A0A9W6FBC6</accession>
<dbReference type="AlphaFoldDB" id="A0A9W6FBC6"/>
<evidence type="ECO:0000313" key="4">
    <source>
        <dbReference type="EMBL" id="GLC62491.1"/>
    </source>
</evidence>
<feature type="domain" description="Glycosyl transferase family 1" evidence="2">
    <location>
        <begin position="349"/>
        <end position="519"/>
    </location>
</feature>
<dbReference type="Gene3D" id="3.40.50.2000">
    <property type="entry name" value="Glycogen Phosphorylase B"/>
    <property type="match status" value="2"/>
</dbReference>
<comment type="caution">
    <text evidence="4">The sequence shown here is derived from an EMBL/GenBank/DDBJ whole genome shotgun (WGS) entry which is preliminary data.</text>
</comment>
<dbReference type="Proteomes" id="UP001165080">
    <property type="component" value="Unassembled WGS sequence"/>
</dbReference>
<dbReference type="InterPro" id="IPR047691">
    <property type="entry name" value="PelF-like"/>
</dbReference>
<evidence type="ECO:0000313" key="5">
    <source>
        <dbReference type="Proteomes" id="UP001165080"/>
    </source>
</evidence>
<dbReference type="NCBIfam" id="NF038011">
    <property type="entry name" value="PelF"/>
    <property type="match status" value="1"/>
</dbReference>
<feature type="domain" description="DUF3492" evidence="3">
    <location>
        <begin position="36"/>
        <end position="315"/>
    </location>
</feature>
<keyword evidence="1" id="KW-0328">Glycosyltransferase</keyword>
<dbReference type="Pfam" id="PF14885">
    <property type="entry name" value="GHL15"/>
    <property type="match status" value="1"/>
</dbReference>
<dbReference type="EMBL" id="BRXU01000066">
    <property type="protein sequence ID" value="GLC62491.1"/>
    <property type="molecule type" value="Genomic_DNA"/>
</dbReference>
<dbReference type="InterPro" id="IPR022622">
    <property type="entry name" value="DUF3492"/>
</dbReference>
<proteinExistence type="predicted"/>
<protein>
    <recommendedName>
        <fullName evidence="6">Glycosyl transferase family 1</fullName>
    </recommendedName>
</protein>
<sequence>MYPFTLSRAKHRATPTDALGLLPAQRQRQQEYEEVDVAIVMESTYPYLKGGVSAVVHDIVMGNPDLTYGIIHIAWDSSSPHEDLYGMPSNVKWVRVVYLSMQEHRHDFMAARTKDLGMTSAQRTELSNRIFDALYALSERRDTEPLWQLIDEGFNERTRAYPLWAVLGTKEFMHALTERMPQLGLSLSESFWVLRGFFSLAYAVLGETMPKARVYHAHTTGYASLLGAAAARDHGTSFLLTEHNLYVRDTVNTLLDRNMALSITSKDYRTFDVTAEQRAWMAWWIEMGHFCYPSAEVITYLYPTAITEAAELGTDIDKSVVLPNGMTIEEFEEKYHARQAAVEKIAQDRDQHTWKLVYIARVVPIKGLMDLLSSMDILKRHGYPNLHLDVLGPTEHVPEYYEACLAKIEALGLQDMVTIHGTVNVRDMLDQFDLLVLPSYNEGQPIVVLEAMAAGIPTVGSNVGGMSQLVADDLHTADGRTWGACGELLSAGDVEGMARQIRTVIEDTDRYRTYCANARGRVEDFFQLHEISFAAEHYRAAILQPWELEAAAELKERRPDMTVLCYKCLSSTRSYEPGPLYSSGVSYAEADQEWFARRTTGERVEWERYPGHWQMTVWSPDYRARWVDNVTAELTGSPFDGVMADNDVFDDYYGLNLPLREAGSMAELREGLDALVHAAGGALNEVGKVLVPNIAESRRQPGRWNAHASYGGGFEEVWLGYSPTDLFDPDTTEAQLPQATGPGLSILRVPTDGNDNHPNFRYGLAAFWIFGAGRGAYSATGHDDYNHTQHVAELDWDLGTPLQDPVRRGHTWSREFTNGWAAVNFNRDGRRRRRLKVPPGMIDAHGQPVGSHLVLAPHRGQVLRRA</sequence>
<evidence type="ECO:0000259" key="3">
    <source>
        <dbReference type="Pfam" id="PF11997"/>
    </source>
</evidence>